<name>A0ABU1PRZ2_9PSEU</name>
<gene>
    <name evidence="7" type="ORF">J2S66_001735</name>
</gene>
<evidence type="ECO:0000256" key="2">
    <source>
        <dbReference type="ARBA" id="ARBA00022679"/>
    </source>
</evidence>
<comment type="subunit">
    <text evidence="4">Homotetramer.</text>
</comment>
<dbReference type="PANTHER" id="PTHR34383:SF1">
    <property type="entry name" value="ADP-POLYPHOSPHATE PHOSPHOTRANSFERASE"/>
    <property type="match status" value="1"/>
</dbReference>
<dbReference type="Pfam" id="PF03976">
    <property type="entry name" value="PPK2"/>
    <property type="match status" value="1"/>
</dbReference>
<sequence>MNTALDLSERFPGLDLSGLVVDYDDADDPVLRHADGTLIDTWRENYPYRERMTREDYELAKRLLQIELLKLQYWIKDTGGRMVVVFEGRDAAGKGGTIKRFTEHLNPRGARVVALGKPTDREQGEWYFQRYVNHLPTAGEIVLFDRSWYNRAGVERVMGYCTDEQYQRFMRQAPTFEKMLVDDGTVLVKLWFSVSRAEQRTRFLIRQVDPVRQWKLSPNDIRSLDRWDAYTEAKVAMFRATDTARAPWTVVKSNDKKRARIEAMRSILARIDYADKDPEVVGEPDPRVVGAAATLLEEGEDESSLSPTPIAPTDDPDHGPGIHPEDTRA</sequence>
<dbReference type="EC" id="2.7.4.-" evidence="4"/>
<accession>A0ABU1PRZ2</accession>
<evidence type="ECO:0000256" key="1">
    <source>
        <dbReference type="ARBA" id="ARBA00009924"/>
    </source>
</evidence>
<dbReference type="SUPFAM" id="SSF52540">
    <property type="entry name" value="P-loop containing nucleoside triphosphate hydrolases"/>
    <property type="match status" value="1"/>
</dbReference>
<keyword evidence="2 4" id="KW-0808">Transferase</keyword>
<evidence type="ECO:0000256" key="4">
    <source>
        <dbReference type="RuleBase" id="RU369062"/>
    </source>
</evidence>
<dbReference type="PANTHER" id="PTHR34383">
    <property type="entry name" value="POLYPHOSPHATE:AMP PHOSPHOTRANSFERASE-RELATED"/>
    <property type="match status" value="1"/>
</dbReference>
<keyword evidence="3 4" id="KW-0418">Kinase</keyword>
<reference evidence="7 8" key="1">
    <citation type="submission" date="2023-07" db="EMBL/GenBank/DDBJ databases">
        <title>Sequencing the genomes of 1000 actinobacteria strains.</title>
        <authorList>
            <person name="Klenk H.-P."/>
        </authorList>
    </citation>
    <scope>NUCLEOTIDE SEQUENCE [LARGE SCALE GENOMIC DNA]</scope>
    <source>
        <strain evidence="7 8">DSM 43749</strain>
    </source>
</reference>
<dbReference type="NCBIfam" id="TIGR03707">
    <property type="entry name" value="PPK2_P_aer"/>
    <property type="match status" value="1"/>
</dbReference>
<dbReference type="InterPro" id="IPR022486">
    <property type="entry name" value="PPK2_PA0141"/>
</dbReference>
<evidence type="ECO:0000313" key="8">
    <source>
        <dbReference type="Proteomes" id="UP001268819"/>
    </source>
</evidence>
<proteinExistence type="inferred from homology"/>
<protein>
    <recommendedName>
        <fullName evidence="4">ADP/GDP-polyphosphate phosphotransferase</fullName>
        <ecNumber evidence="4">2.7.4.-</ecNumber>
    </recommendedName>
    <alternativeName>
        <fullName evidence="4">Polyphosphate kinase PPK2</fullName>
    </alternativeName>
</protein>
<dbReference type="EMBL" id="JAVDSG010000001">
    <property type="protein sequence ID" value="MDR6593351.1"/>
    <property type="molecule type" value="Genomic_DNA"/>
</dbReference>
<dbReference type="RefSeq" id="WP_310305986.1">
    <property type="nucleotide sequence ID" value="NZ_BAAAXB010000001.1"/>
</dbReference>
<feature type="compositionally biased region" description="Basic and acidic residues" evidence="5">
    <location>
        <begin position="315"/>
        <end position="329"/>
    </location>
</feature>
<dbReference type="InterPro" id="IPR027417">
    <property type="entry name" value="P-loop_NTPase"/>
</dbReference>
<organism evidence="7 8">
    <name type="scientific">Saccharothrix longispora</name>
    <dbReference type="NCBI Taxonomy" id="33920"/>
    <lineage>
        <taxon>Bacteria</taxon>
        <taxon>Bacillati</taxon>
        <taxon>Actinomycetota</taxon>
        <taxon>Actinomycetes</taxon>
        <taxon>Pseudonocardiales</taxon>
        <taxon>Pseudonocardiaceae</taxon>
        <taxon>Saccharothrix</taxon>
    </lineage>
</organism>
<dbReference type="GO" id="GO:0016301">
    <property type="term" value="F:kinase activity"/>
    <property type="evidence" value="ECO:0007669"/>
    <property type="project" value="UniProtKB-KW"/>
</dbReference>
<comment type="caution">
    <text evidence="7">The sequence shown here is derived from an EMBL/GenBank/DDBJ whole genome shotgun (WGS) entry which is preliminary data.</text>
</comment>
<dbReference type="InterPro" id="IPR022488">
    <property type="entry name" value="PPK2-related"/>
</dbReference>
<evidence type="ECO:0000256" key="3">
    <source>
        <dbReference type="ARBA" id="ARBA00022777"/>
    </source>
</evidence>
<keyword evidence="8" id="KW-1185">Reference proteome</keyword>
<comment type="similarity">
    <text evidence="1 4">Belongs to the polyphosphate kinase 2 (PPK2) family. Class I subfamily.</text>
</comment>
<evidence type="ECO:0000313" key="7">
    <source>
        <dbReference type="EMBL" id="MDR6593351.1"/>
    </source>
</evidence>
<dbReference type="Proteomes" id="UP001268819">
    <property type="component" value="Unassembled WGS sequence"/>
</dbReference>
<feature type="domain" description="Polyphosphate kinase-2-related" evidence="6">
    <location>
        <begin position="53"/>
        <end position="277"/>
    </location>
</feature>
<evidence type="ECO:0000259" key="6">
    <source>
        <dbReference type="Pfam" id="PF03976"/>
    </source>
</evidence>
<feature type="region of interest" description="Disordered" evidence="5">
    <location>
        <begin position="292"/>
        <end position="329"/>
    </location>
</feature>
<evidence type="ECO:0000256" key="5">
    <source>
        <dbReference type="SAM" id="MobiDB-lite"/>
    </source>
</evidence>
<dbReference type="Gene3D" id="3.40.50.300">
    <property type="entry name" value="P-loop containing nucleotide triphosphate hydrolases"/>
    <property type="match status" value="1"/>
</dbReference>
<comment type="function">
    <text evidence="4">Uses inorganic polyphosphate (polyP) as a donor to convert GDP to GTP or ADP to ATP.</text>
</comment>